<sequence length="303" mass="33030">MYGRCGSVRNAKRAFDEIAIPNVFSANILIAAYARAGNLAGARGVFDGMRERNVVTWNEVITAYSHCGMVDEAWMLFQRMPTRDSSQFDEVTLAALVDACASLSDPLEGRLIHREAVKAGLQADLTVRNSLINMYGKCGSVREAATVMETMTCRDVLTWNAMLTAYCQNSMIPSGLEMLLVMRMEGIEPDTTTHSIVLSAFSHAGMVEDACAYVAGFAGHLDSDHYMCVVDLLGRAGILDMAWMLIQQAPRQKGDDPLLPWTTLLAACRMHGDGKTGLNAAKNAISLNPCKSSPYILASSTMW</sequence>
<dbReference type="AlphaFoldDB" id="D8SJZ2"/>
<dbReference type="KEGG" id="smo:SELMODRAFT_118946"/>
<keyword evidence="1" id="KW-0677">Repeat</keyword>
<dbReference type="eggNOG" id="KOG4197">
    <property type="taxonomic scope" value="Eukaryota"/>
</dbReference>
<evidence type="ECO:0008006" key="5">
    <source>
        <dbReference type="Google" id="ProtNLM"/>
    </source>
</evidence>
<dbReference type="Gene3D" id="1.25.40.10">
    <property type="entry name" value="Tetratricopeptide repeat domain"/>
    <property type="match status" value="2"/>
</dbReference>
<accession>D8SJZ2</accession>
<dbReference type="PANTHER" id="PTHR47926:SF533">
    <property type="entry name" value="DYW DOMAIN-CONTAINING PROTEIN"/>
    <property type="match status" value="1"/>
</dbReference>
<dbReference type="GO" id="GO:0009451">
    <property type="term" value="P:RNA modification"/>
    <property type="evidence" value="ECO:0007669"/>
    <property type="project" value="InterPro"/>
</dbReference>
<feature type="repeat" description="PPR" evidence="2">
    <location>
        <begin position="53"/>
        <end position="87"/>
    </location>
</feature>
<keyword evidence="4" id="KW-1185">Reference proteome</keyword>
<dbReference type="PROSITE" id="PS51375">
    <property type="entry name" value="PPR"/>
    <property type="match status" value="3"/>
</dbReference>
<evidence type="ECO:0000256" key="2">
    <source>
        <dbReference type="PROSITE-ProRule" id="PRU00708"/>
    </source>
</evidence>
<dbReference type="Gramene" id="EFJ15244">
    <property type="protein sequence ID" value="EFJ15244"/>
    <property type="gene ID" value="SELMODRAFT_118946"/>
</dbReference>
<gene>
    <name evidence="3" type="ORF">SELMODRAFT_118946</name>
</gene>
<dbReference type="InterPro" id="IPR002885">
    <property type="entry name" value="PPR_rpt"/>
</dbReference>
<dbReference type="FunFam" id="1.25.40.10:FF:000158">
    <property type="entry name" value="pentatricopeptide repeat-containing protein At2g33680"/>
    <property type="match status" value="1"/>
</dbReference>
<dbReference type="InParanoid" id="D8SJZ2"/>
<dbReference type="PANTHER" id="PTHR47926">
    <property type="entry name" value="PENTATRICOPEPTIDE REPEAT-CONTAINING PROTEIN"/>
    <property type="match status" value="1"/>
</dbReference>
<dbReference type="GO" id="GO:0003723">
    <property type="term" value="F:RNA binding"/>
    <property type="evidence" value="ECO:0007669"/>
    <property type="project" value="InterPro"/>
</dbReference>
<evidence type="ECO:0000313" key="4">
    <source>
        <dbReference type="Proteomes" id="UP000001514"/>
    </source>
</evidence>
<protein>
    <recommendedName>
        <fullName evidence="5">Pentacotripeptide-repeat region of PRORP domain-containing protein</fullName>
    </recommendedName>
</protein>
<reference evidence="3 4" key="1">
    <citation type="journal article" date="2011" name="Science">
        <title>The Selaginella genome identifies genetic changes associated with the evolution of vascular plants.</title>
        <authorList>
            <person name="Banks J.A."/>
            <person name="Nishiyama T."/>
            <person name="Hasebe M."/>
            <person name="Bowman J.L."/>
            <person name="Gribskov M."/>
            <person name="dePamphilis C."/>
            <person name="Albert V.A."/>
            <person name="Aono N."/>
            <person name="Aoyama T."/>
            <person name="Ambrose B.A."/>
            <person name="Ashton N.W."/>
            <person name="Axtell M.J."/>
            <person name="Barker E."/>
            <person name="Barker M.S."/>
            <person name="Bennetzen J.L."/>
            <person name="Bonawitz N.D."/>
            <person name="Chapple C."/>
            <person name="Cheng C."/>
            <person name="Correa L.G."/>
            <person name="Dacre M."/>
            <person name="DeBarry J."/>
            <person name="Dreyer I."/>
            <person name="Elias M."/>
            <person name="Engstrom E.M."/>
            <person name="Estelle M."/>
            <person name="Feng L."/>
            <person name="Finet C."/>
            <person name="Floyd S.K."/>
            <person name="Frommer W.B."/>
            <person name="Fujita T."/>
            <person name="Gramzow L."/>
            <person name="Gutensohn M."/>
            <person name="Harholt J."/>
            <person name="Hattori M."/>
            <person name="Heyl A."/>
            <person name="Hirai T."/>
            <person name="Hiwatashi Y."/>
            <person name="Ishikawa M."/>
            <person name="Iwata M."/>
            <person name="Karol K.G."/>
            <person name="Koehler B."/>
            <person name="Kolukisaoglu U."/>
            <person name="Kubo M."/>
            <person name="Kurata T."/>
            <person name="Lalonde S."/>
            <person name="Li K."/>
            <person name="Li Y."/>
            <person name="Litt A."/>
            <person name="Lyons E."/>
            <person name="Manning G."/>
            <person name="Maruyama T."/>
            <person name="Michael T.P."/>
            <person name="Mikami K."/>
            <person name="Miyazaki S."/>
            <person name="Morinaga S."/>
            <person name="Murata T."/>
            <person name="Mueller-Roeber B."/>
            <person name="Nelson D.R."/>
            <person name="Obara M."/>
            <person name="Oguri Y."/>
            <person name="Olmstead R.G."/>
            <person name="Onodera N."/>
            <person name="Petersen B.L."/>
            <person name="Pils B."/>
            <person name="Prigge M."/>
            <person name="Rensing S.A."/>
            <person name="Riano-Pachon D.M."/>
            <person name="Roberts A.W."/>
            <person name="Sato Y."/>
            <person name="Scheller H.V."/>
            <person name="Schulz B."/>
            <person name="Schulz C."/>
            <person name="Shakirov E.V."/>
            <person name="Shibagaki N."/>
            <person name="Shinohara N."/>
            <person name="Shippen D.E."/>
            <person name="Soerensen I."/>
            <person name="Sotooka R."/>
            <person name="Sugimoto N."/>
            <person name="Sugita M."/>
            <person name="Sumikawa N."/>
            <person name="Tanurdzic M."/>
            <person name="Theissen G."/>
            <person name="Ulvskov P."/>
            <person name="Wakazuki S."/>
            <person name="Weng J.K."/>
            <person name="Willats W.W."/>
            <person name="Wipf D."/>
            <person name="Wolf P.G."/>
            <person name="Yang L."/>
            <person name="Zimmer A.D."/>
            <person name="Zhu Q."/>
            <person name="Mitros T."/>
            <person name="Hellsten U."/>
            <person name="Loque D."/>
            <person name="Otillar R."/>
            <person name="Salamov A."/>
            <person name="Schmutz J."/>
            <person name="Shapiro H."/>
            <person name="Lindquist E."/>
            <person name="Lucas S."/>
            <person name="Rokhsar D."/>
            <person name="Grigoriev I.V."/>
        </authorList>
    </citation>
    <scope>NUCLEOTIDE SEQUENCE [LARGE SCALE GENOMIC DNA]</scope>
</reference>
<dbReference type="InterPro" id="IPR046960">
    <property type="entry name" value="PPR_At4g14850-like_plant"/>
</dbReference>
<feature type="repeat" description="PPR" evidence="2">
    <location>
        <begin position="22"/>
        <end position="52"/>
    </location>
</feature>
<dbReference type="EMBL" id="GL377624">
    <property type="protein sequence ID" value="EFJ15244.1"/>
    <property type="molecule type" value="Genomic_DNA"/>
</dbReference>
<dbReference type="HOGENOM" id="CLU_002706_0_0_1"/>
<feature type="repeat" description="PPR" evidence="2">
    <location>
        <begin position="155"/>
        <end position="189"/>
    </location>
</feature>
<dbReference type="Proteomes" id="UP000001514">
    <property type="component" value="Unassembled WGS sequence"/>
</dbReference>
<evidence type="ECO:0000256" key="1">
    <source>
        <dbReference type="ARBA" id="ARBA00022737"/>
    </source>
</evidence>
<evidence type="ECO:0000313" key="3">
    <source>
        <dbReference type="EMBL" id="EFJ15244.1"/>
    </source>
</evidence>
<proteinExistence type="predicted"/>
<organism evidence="4">
    <name type="scientific">Selaginella moellendorffii</name>
    <name type="common">Spikemoss</name>
    <dbReference type="NCBI Taxonomy" id="88036"/>
    <lineage>
        <taxon>Eukaryota</taxon>
        <taxon>Viridiplantae</taxon>
        <taxon>Streptophyta</taxon>
        <taxon>Embryophyta</taxon>
        <taxon>Tracheophyta</taxon>
        <taxon>Lycopodiopsida</taxon>
        <taxon>Selaginellales</taxon>
        <taxon>Selaginellaceae</taxon>
        <taxon>Selaginella</taxon>
    </lineage>
</organism>
<dbReference type="InterPro" id="IPR011990">
    <property type="entry name" value="TPR-like_helical_dom_sf"/>
</dbReference>
<dbReference type="Pfam" id="PF13041">
    <property type="entry name" value="PPR_2"/>
    <property type="match status" value="2"/>
</dbReference>
<dbReference type="GO" id="GO:0048731">
    <property type="term" value="P:system development"/>
    <property type="evidence" value="ECO:0007669"/>
    <property type="project" value="UniProtKB-ARBA"/>
</dbReference>
<dbReference type="NCBIfam" id="TIGR00756">
    <property type="entry name" value="PPR"/>
    <property type="match status" value="3"/>
</dbReference>
<name>D8SJZ2_SELML</name>